<dbReference type="InterPro" id="IPR006442">
    <property type="entry name" value="Antitoxin_Phd/YefM"/>
</dbReference>
<dbReference type="RefSeq" id="WP_136495396.1">
    <property type="nucleotide sequence ID" value="NZ_CP046052.1"/>
</dbReference>
<sequence>MAVTTLSTREVNQDLGRAKRASESGPVIITERGRPAHVLLTYDEYQRLAGQYRQVNILDELGFSPGVEDMR</sequence>
<dbReference type="NCBIfam" id="TIGR01552">
    <property type="entry name" value="phd_fam"/>
    <property type="match status" value="1"/>
</dbReference>
<dbReference type="AlphaFoldDB" id="A0A6B8KC20"/>
<name>A0A6B8KC20_9HYPH</name>
<evidence type="ECO:0000256" key="3">
    <source>
        <dbReference type="SAM" id="MobiDB-lite"/>
    </source>
</evidence>
<evidence type="ECO:0000256" key="1">
    <source>
        <dbReference type="ARBA" id="ARBA00009981"/>
    </source>
</evidence>
<comment type="function">
    <text evidence="2">Antitoxin component of a type II toxin-antitoxin (TA) system.</text>
</comment>
<keyword evidence="5" id="KW-1185">Reference proteome</keyword>
<dbReference type="Pfam" id="PF02604">
    <property type="entry name" value="PhdYeFM_antitox"/>
    <property type="match status" value="1"/>
</dbReference>
<evidence type="ECO:0000313" key="5">
    <source>
        <dbReference type="Proteomes" id="UP000309061"/>
    </source>
</evidence>
<dbReference type="InterPro" id="IPR036165">
    <property type="entry name" value="YefM-like_sf"/>
</dbReference>
<accession>A0A6B8KC20</accession>
<evidence type="ECO:0000256" key="2">
    <source>
        <dbReference type="RuleBase" id="RU362080"/>
    </source>
</evidence>
<feature type="compositionally biased region" description="Polar residues" evidence="3">
    <location>
        <begin position="1"/>
        <end position="10"/>
    </location>
</feature>
<evidence type="ECO:0000313" key="4">
    <source>
        <dbReference type="EMBL" id="QGM45112.1"/>
    </source>
</evidence>
<proteinExistence type="inferred from homology"/>
<comment type="similarity">
    <text evidence="1 2">Belongs to the phD/YefM antitoxin family.</text>
</comment>
<feature type="region of interest" description="Disordered" evidence="3">
    <location>
        <begin position="1"/>
        <end position="22"/>
    </location>
</feature>
<gene>
    <name evidence="4" type="ORF">H2LOC_005085</name>
</gene>
<dbReference type="OrthoDB" id="72009at2"/>
<dbReference type="Gene3D" id="3.40.1620.10">
    <property type="entry name" value="YefM-like domain"/>
    <property type="match status" value="1"/>
</dbReference>
<organism evidence="4 5">
    <name type="scientific">Methylocystis heyeri</name>
    <dbReference type="NCBI Taxonomy" id="391905"/>
    <lineage>
        <taxon>Bacteria</taxon>
        <taxon>Pseudomonadati</taxon>
        <taxon>Pseudomonadota</taxon>
        <taxon>Alphaproteobacteria</taxon>
        <taxon>Hyphomicrobiales</taxon>
        <taxon>Methylocystaceae</taxon>
        <taxon>Methylocystis</taxon>
    </lineage>
</organism>
<dbReference type="KEGG" id="mhey:H2LOC_005085"/>
<dbReference type="Proteomes" id="UP000309061">
    <property type="component" value="Chromosome"/>
</dbReference>
<dbReference type="SUPFAM" id="SSF143120">
    <property type="entry name" value="YefM-like"/>
    <property type="match status" value="1"/>
</dbReference>
<dbReference type="EMBL" id="CP046052">
    <property type="protein sequence ID" value="QGM45112.1"/>
    <property type="molecule type" value="Genomic_DNA"/>
</dbReference>
<protein>
    <recommendedName>
        <fullName evidence="2">Antitoxin</fullName>
    </recommendedName>
</protein>
<reference evidence="4 5" key="1">
    <citation type="submission" date="2019-11" db="EMBL/GenBank/DDBJ databases">
        <title>The genome sequence of Methylocystis heyeri.</title>
        <authorList>
            <person name="Oshkin I.Y."/>
            <person name="Miroshnikov K."/>
            <person name="Dedysh S.N."/>
        </authorList>
    </citation>
    <scope>NUCLEOTIDE SEQUENCE [LARGE SCALE GENOMIC DNA]</scope>
    <source>
        <strain evidence="4 5">H2</strain>
    </source>
</reference>